<feature type="region of interest" description="Disordered" evidence="1">
    <location>
        <begin position="1"/>
        <end position="20"/>
    </location>
</feature>
<organism evidence="2 3">
    <name type="scientific">Pleuronectes platessa</name>
    <name type="common">European plaice</name>
    <dbReference type="NCBI Taxonomy" id="8262"/>
    <lineage>
        <taxon>Eukaryota</taxon>
        <taxon>Metazoa</taxon>
        <taxon>Chordata</taxon>
        <taxon>Craniata</taxon>
        <taxon>Vertebrata</taxon>
        <taxon>Euteleostomi</taxon>
        <taxon>Actinopterygii</taxon>
        <taxon>Neopterygii</taxon>
        <taxon>Teleostei</taxon>
        <taxon>Neoteleostei</taxon>
        <taxon>Acanthomorphata</taxon>
        <taxon>Carangaria</taxon>
        <taxon>Pleuronectiformes</taxon>
        <taxon>Pleuronectoidei</taxon>
        <taxon>Pleuronectidae</taxon>
        <taxon>Pleuronectes</taxon>
    </lineage>
</organism>
<dbReference type="AlphaFoldDB" id="A0A9N7VH80"/>
<accession>A0A9N7VH80</accession>
<keyword evidence="3" id="KW-1185">Reference proteome</keyword>
<feature type="region of interest" description="Disordered" evidence="1">
    <location>
        <begin position="31"/>
        <end position="55"/>
    </location>
</feature>
<reference evidence="2" key="1">
    <citation type="submission" date="2020-03" db="EMBL/GenBank/DDBJ databases">
        <authorList>
            <person name="Weist P."/>
        </authorList>
    </citation>
    <scope>NUCLEOTIDE SEQUENCE</scope>
</reference>
<name>A0A9N7VH80_PLEPL</name>
<comment type="caution">
    <text evidence="2">The sequence shown here is derived from an EMBL/GenBank/DDBJ whole genome shotgun (WGS) entry which is preliminary data.</text>
</comment>
<evidence type="ECO:0000313" key="2">
    <source>
        <dbReference type="EMBL" id="CAB1449352.1"/>
    </source>
</evidence>
<gene>
    <name evidence="2" type="ORF">PLEPLA_LOCUS37033</name>
</gene>
<proteinExistence type="predicted"/>
<feature type="compositionally biased region" description="Basic and acidic residues" evidence="1">
    <location>
        <begin position="1"/>
        <end position="11"/>
    </location>
</feature>
<evidence type="ECO:0000313" key="3">
    <source>
        <dbReference type="Proteomes" id="UP001153269"/>
    </source>
</evidence>
<protein>
    <submittedName>
        <fullName evidence="2">Uncharacterized protein</fullName>
    </submittedName>
</protein>
<dbReference type="EMBL" id="CADEAL010004012">
    <property type="protein sequence ID" value="CAB1449352.1"/>
    <property type="molecule type" value="Genomic_DNA"/>
</dbReference>
<dbReference type="Proteomes" id="UP001153269">
    <property type="component" value="Unassembled WGS sequence"/>
</dbReference>
<evidence type="ECO:0000256" key="1">
    <source>
        <dbReference type="SAM" id="MobiDB-lite"/>
    </source>
</evidence>
<sequence>MWAEAGEEHIHVHSATKSRDSTIWVRAAGDILTGGGRQPRRGVQTSQAPHGSKHPAAVASSVCSCSGSGRDEFHRDSEGSKSTSFSHPHTTPAFFYENTTSSARSSAVSPRWNTGSIPPPPPPLPLSAQFTALSLYFCLSLTLTHVSTSLLSPSLSLCFSAVSQCCPAKDAEHVFRGGGWDC</sequence>